<keyword evidence="7" id="KW-0998">Cell outer membrane</keyword>
<keyword evidence="6" id="KW-0472">Membrane</keyword>
<evidence type="ECO:0000313" key="11">
    <source>
        <dbReference type="Proteomes" id="UP001152178"/>
    </source>
</evidence>
<feature type="signal peptide" evidence="9">
    <location>
        <begin position="1"/>
        <end position="25"/>
    </location>
</feature>
<evidence type="ECO:0000256" key="2">
    <source>
        <dbReference type="ARBA" id="ARBA00008163"/>
    </source>
</evidence>
<dbReference type="RefSeq" id="WP_269905300.1">
    <property type="nucleotide sequence ID" value="NZ_JAPFQA010000004.1"/>
</dbReference>
<keyword evidence="3" id="KW-1134">Transmembrane beta strand</keyword>
<evidence type="ECO:0000256" key="8">
    <source>
        <dbReference type="SAM" id="MobiDB-lite"/>
    </source>
</evidence>
<dbReference type="Pfam" id="PF03349">
    <property type="entry name" value="Toluene_X"/>
    <property type="match status" value="1"/>
</dbReference>
<dbReference type="PANTHER" id="PTHR35093">
    <property type="entry name" value="OUTER MEMBRANE PROTEIN NMB0088-RELATED"/>
    <property type="match status" value="1"/>
</dbReference>
<keyword evidence="11" id="KW-1185">Reference proteome</keyword>
<evidence type="ECO:0000313" key="10">
    <source>
        <dbReference type="EMBL" id="MCZ8544774.1"/>
    </source>
</evidence>
<comment type="caution">
    <text evidence="10">The sequence shown here is derived from an EMBL/GenBank/DDBJ whole genome shotgun (WGS) entry which is preliminary data.</text>
</comment>
<evidence type="ECO:0000256" key="6">
    <source>
        <dbReference type="ARBA" id="ARBA00023136"/>
    </source>
</evidence>
<proteinExistence type="inferred from homology"/>
<name>A0ABT4QTF2_9HYPH</name>
<dbReference type="EMBL" id="JAPFQA010000004">
    <property type="protein sequence ID" value="MCZ8544774.1"/>
    <property type="molecule type" value="Genomic_DNA"/>
</dbReference>
<dbReference type="PANTHER" id="PTHR35093:SF8">
    <property type="entry name" value="OUTER MEMBRANE PROTEIN NMB0088-RELATED"/>
    <property type="match status" value="1"/>
</dbReference>
<evidence type="ECO:0000256" key="3">
    <source>
        <dbReference type="ARBA" id="ARBA00022452"/>
    </source>
</evidence>
<keyword evidence="4" id="KW-0812">Transmembrane</keyword>
<accession>A0ABT4QTF2</accession>
<dbReference type="InterPro" id="IPR005017">
    <property type="entry name" value="OMPP1/FadL/TodX"/>
</dbReference>
<evidence type="ECO:0000256" key="7">
    <source>
        <dbReference type="ARBA" id="ARBA00023237"/>
    </source>
</evidence>
<keyword evidence="5 9" id="KW-0732">Signal</keyword>
<evidence type="ECO:0000256" key="5">
    <source>
        <dbReference type="ARBA" id="ARBA00022729"/>
    </source>
</evidence>
<evidence type="ECO:0000256" key="4">
    <source>
        <dbReference type="ARBA" id="ARBA00022692"/>
    </source>
</evidence>
<dbReference type="Proteomes" id="UP001152178">
    <property type="component" value="Unassembled WGS sequence"/>
</dbReference>
<sequence length="424" mass="44585">MNNLRLRALLGAGCFSLALVASAHAGGLERGGYNIDLLFDPAPVVGELSGTYVMPDRKLKNVVDTQTGNGSPGGGNLNGRPNSADETEGYFVPRIGFKASIGQQIDCMADYSQPWGAHTKPGSNWAGANSNIETKINSDNYAATCSYKFDAGKGQLRFIGGVFYQEVDGFKERLVQDTSIFPFPINTLSGVGRLDLAGHGVGWRIGTAYEIPEIAFRASLVYNSAVDLGDITGTLDLSQVPGQPSTPIPVFGNQSMPQSVELKLQSGIAPGWLAFGSVKWVDWSQLGIVSFCSTAIKAAGLSCAYGGPGFATSLDLLYRDGWTVSGGIGHKFNEQWSGGATLTWDRGTTTGLSSLTDTWTVAAGASYTPTKNVEVRFGGAVGILTSGSVGAENDPQGHPHGTDASYTFGNDLVTALSASVKVKW</sequence>
<dbReference type="SUPFAM" id="SSF56935">
    <property type="entry name" value="Porins"/>
    <property type="match status" value="1"/>
</dbReference>
<dbReference type="Gene3D" id="2.40.160.60">
    <property type="entry name" value="Outer membrane protein transport protein (OMPP1/FadL/TodX)"/>
    <property type="match status" value="1"/>
</dbReference>
<comment type="subcellular location">
    <subcellularLocation>
        <location evidence="1">Cell outer membrane</location>
        <topology evidence="1">Multi-pass membrane protein</topology>
    </subcellularLocation>
</comment>
<gene>
    <name evidence="10" type="ORF">OOJ09_11325</name>
</gene>
<evidence type="ECO:0000256" key="9">
    <source>
        <dbReference type="SAM" id="SignalP"/>
    </source>
</evidence>
<protein>
    <submittedName>
        <fullName evidence="10">OmpP1/FadL family transporter</fullName>
    </submittedName>
</protein>
<reference evidence="10" key="1">
    <citation type="submission" date="2022-11" db="EMBL/GenBank/DDBJ databases">
        <authorList>
            <person name="Coimbra C."/>
        </authorList>
    </citation>
    <scope>NUCLEOTIDE SEQUENCE</scope>
    <source>
        <strain evidence="10">Jales19</strain>
    </source>
</reference>
<feature type="chain" id="PRO_5047451786" evidence="9">
    <location>
        <begin position="26"/>
        <end position="424"/>
    </location>
</feature>
<evidence type="ECO:0000256" key="1">
    <source>
        <dbReference type="ARBA" id="ARBA00004571"/>
    </source>
</evidence>
<organism evidence="10 11">
    <name type="scientific">Mesorhizobium qingshengii</name>
    <dbReference type="NCBI Taxonomy" id="1165689"/>
    <lineage>
        <taxon>Bacteria</taxon>
        <taxon>Pseudomonadati</taxon>
        <taxon>Pseudomonadota</taxon>
        <taxon>Alphaproteobacteria</taxon>
        <taxon>Hyphomicrobiales</taxon>
        <taxon>Phyllobacteriaceae</taxon>
        <taxon>Mesorhizobium</taxon>
    </lineage>
</organism>
<feature type="region of interest" description="Disordered" evidence="8">
    <location>
        <begin position="63"/>
        <end position="83"/>
    </location>
</feature>
<comment type="similarity">
    <text evidence="2">Belongs to the OmpP1/FadL family.</text>
</comment>